<name>A0ABR5AVQ5_BACBA</name>
<protein>
    <submittedName>
        <fullName evidence="2">Uncharacterized protein</fullName>
    </submittedName>
</protein>
<feature type="transmembrane region" description="Helical" evidence="1">
    <location>
        <begin position="20"/>
        <end position="40"/>
    </location>
</feature>
<sequence>MFDFKFFNKKHGTGKRTYIVILLFVFMGQKLGLLASFLSLESGNSLVTK</sequence>
<gene>
    <name evidence="2" type="ORF">SD77_3618</name>
</gene>
<organism evidence="2 3">
    <name type="scientific">Bacillus badius</name>
    <dbReference type="NCBI Taxonomy" id="1455"/>
    <lineage>
        <taxon>Bacteria</taxon>
        <taxon>Bacillati</taxon>
        <taxon>Bacillota</taxon>
        <taxon>Bacilli</taxon>
        <taxon>Bacillales</taxon>
        <taxon>Bacillaceae</taxon>
        <taxon>Pseudobacillus</taxon>
    </lineage>
</organism>
<keyword evidence="1" id="KW-1133">Transmembrane helix</keyword>
<evidence type="ECO:0000256" key="1">
    <source>
        <dbReference type="SAM" id="Phobius"/>
    </source>
</evidence>
<evidence type="ECO:0000313" key="2">
    <source>
        <dbReference type="EMBL" id="KIL78817.1"/>
    </source>
</evidence>
<proteinExistence type="predicted"/>
<accession>A0ABR5AVQ5</accession>
<evidence type="ECO:0000313" key="3">
    <source>
        <dbReference type="Proteomes" id="UP000031982"/>
    </source>
</evidence>
<dbReference type="Proteomes" id="UP000031982">
    <property type="component" value="Unassembled WGS sequence"/>
</dbReference>
<keyword evidence="1" id="KW-0812">Transmembrane</keyword>
<dbReference type="EMBL" id="JXLP01000005">
    <property type="protein sequence ID" value="KIL78817.1"/>
    <property type="molecule type" value="Genomic_DNA"/>
</dbReference>
<keyword evidence="3" id="KW-1185">Reference proteome</keyword>
<reference evidence="2 3" key="1">
    <citation type="submission" date="2015-01" db="EMBL/GenBank/DDBJ databases">
        <title>Genome Assembly of Bacillus badius MTCC 1458.</title>
        <authorList>
            <person name="Verma A."/>
            <person name="Khatri I."/>
            <person name="Mual P."/>
            <person name="Subramanian S."/>
            <person name="Krishnamurthi S."/>
        </authorList>
    </citation>
    <scope>NUCLEOTIDE SEQUENCE [LARGE SCALE GENOMIC DNA]</scope>
    <source>
        <strain evidence="2 3">MTCC 1458</strain>
    </source>
</reference>
<keyword evidence="1" id="KW-0472">Membrane</keyword>
<comment type="caution">
    <text evidence="2">The sequence shown here is derived from an EMBL/GenBank/DDBJ whole genome shotgun (WGS) entry which is preliminary data.</text>
</comment>